<dbReference type="InterPro" id="IPR000467">
    <property type="entry name" value="G_patch_dom"/>
</dbReference>
<dbReference type="PANTHER" id="PTHR23149">
    <property type="entry name" value="G PATCH DOMAIN CONTAINING PROTEIN"/>
    <property type="match status" value="1"/>
</dbReference>
<dbReference type="PROSITE" id="PS50174">
    <property type="entry name" value="G_PATCH"/>
    <property type="match status" value="1"/>
</dbReference>
<dbReference type="EMBL" id="NJHN03000060">
    <property type="protein sequence ID" value="KAH9419173.1"/>
    <property type="molecule type" value="Genomic_DNA"/>
</dbReference>
<evidence type="ECO:0000259" key="2">
    <source>
        <dbReference type="PROSITE" id="PS50174"/>
    </source>
</evidence>
<sequence length="265" mass="31244">MLAERKQKVIYSNPRGTLWANDKQKFGQRMLESMGWQEGQGLGKDQTGITESIKPSFKFDNKGFGYKSKSNDWIEDNNVYEQILSDLSKYHKQRTLIQKGNKMKSKILRRRPNPVIVYSNYKKFLRAKNLSIKSEQDLYCIFPTKDKQKTNSNHSDDEKPTMIKSQLSIRDYLEQKMKRKSKSIKIIANFNESNDVDDDDDDDEHTICLRSDHCDNDSLKKRKMMKITSYEQHYNNDDPLCLAENDDDDDDYKAKNLTKKRRKKN</sequence>
<dbReference type="SMART" id="SM00443">
    <property type="entry name" value="G_patch"/>
    <property type="match status" value="1"/>
</dbReference>
<reference evidence="3 4" key="2">
    <citation type="journal article" date="2022" name="Mol. Biol. Evol.">
        <title>Comparative Genomics Reveals Insights into the Divergent Evolution of Astigmatic Mites and Household Pest Adaptations.</title>
        <authorList>
            <person name="Xiong Q."/>
            <person name="Wan A.T."/>
            <person name="Liu X."/>
            <person name="Fung C.S."/>
            <person name="Xiao X."/>
            <person name="Malainual N."/>
            <person name="Hou J."/>
            <person name="Wang L."/>
            <person name="Wang M."/>
            <person name="Yang K.Y."/>
            <person name="Cui Y."/>
            <person name="Leung E.L."/>
            <person name="Nong W."/>
            <person name="Shin S.K."/>
            <person name="Au S.W."/>
            <person name="Jeong K.Y."/>
            <person name="Chew F.T."/>
            <person name="Hui J.H."/>
            <person name="Leung T.F."/>
            <person name="Tungtrongchitr A."/>
            <person name="Zhong N."/>
            <person name="Liu Z."/>
            <person name="Tsui S.K."/>
        </authorList>
    </citation>
    <scope>NUCLEOTIDE SEQUENCE [LARGE SCALE GENOMIC DNA]</scope>
    <source>
        <strain evidence="3">Derp</strain>
    </source>
</reference>
<reference evidence="3 4" key="1">
    <citation type="journal article" date="2018" name="J. Allergy Clin. Immunol.">
        <title>High-quality assembly of Dermatophagoides pteronyssinus genome and transcriptome reveals a wide range of novel allergens.</title>
        <authorList>
            <person name="Liu X.Y."/>
            <person name="Yang K.Y."/>
            <person name="Wang M.Q."/>
            <person name="Kwok J.S."/>
            <person name="Zeng X."/>
            <person name="Yang Z."/>
            <person name="Xiao X.J."/>
            <person name="Lau C.P."/>
            <person name="Li Y."/>
            <person name="Huang Z.M."/>
            <person name="Ba J.G."/>
            <person name="Yim A.K."/>
            <person name="Ouyang C.Y."/>
            <person name="Ngai S.M."/>
            <person name="Chan T.F."/>
            <person name="Leung E.L."/>
            <person name="Liu L."/>
            <person name="Liu Z.G."/>
            <person name="Tsui S.K."/>
        </authorList>
    </citation>
    <scope>NUCLEOTIDE SEQUENCE [LARGE SCALE GENOMIC DNA]</scope>
    <source>
        <strain evidence="3">Derp</strain>
    </source>
</reference>
<evidence type="ECO:0000313" key="3">
    <source>
        <dbReference type="EMBL" id="KAH9419173.1"/>
    </source>
</evidence>
<feature type="region of interest" description="Disordered" evidence="1">
    <location>
        <begin position="236"/>
        <end position="265"/>
    </location>
</feature>
<gene>
    <name evidence="3" type="primary">PINX1</name>
    <name evidence="3" type="ORF">DERP_005677</name>
</gene>
<name>A0ABQ8J9C6_DERPT</name>
<protein>
    <submittedName>
        <fullName evidence="3">PIN2/TERF1-interacting telomerase inhibitor 1</fullName>
    </submittedName>
</protein>
<dbReference type="PANTHER" id="PTHR23149:SF27">
    <property type="entry name" value="PIN2_TERF1-INTERACTING TELOMERASE INHIBITOR 1"/>
    <property type="match status" value="1"/>
</dbReference>
<keyword evidence="4" id="KW-1185">Reference proteome</keyword>
<dbReference type="Proteomes" id="UP000887458">
    <property type="component" value="Unassembled WGS sequence"/>
</dbReference>
<comment type="caution">
    <text evidence="3">The sequence shown here is derived from an EMBL/GenBank/DDBJ whole genome shotgun (WGS) entry which is preliminary data.</text>
</comment>
<organism evidence="3 4">
    <name type="scientific">Dermatophagoides pteronyssinus</name>
    <name type="common">European house dust mite</name>
    <dbReference type="NCBI Taxonomy" id="6956"/>
    <lineage>
        <taxon>Eukaryota</taxon>
        <taxon>Metazoa</taxon>
        <taxon>Ecdysozoa</taxon>
        <taxon>Arthropoda</taxon>
        <taxon>Chelicerata</taxon>
        <taxon>Arachnida</taxon>
        <taxon>Acari</taxon>
        <taxon>Acariformes</taxon>
        <taxon>Sarcoptiformes</taxon>
        <taxon>Astigmata</taxon>
        <taxon>Psoroptidia</taxon>
        <taxon>Analgoidea</taxon>
        <taxon>Pyroglyphidae</taxon>
        <taxon>Dermatophagoidinae</taxon>
        <taxon>Dermatophagoides</taxon>
    </lineage>
</organism>
<feature type="domain" description="G-patch" evidence="2">
    <location>
        <begin position="23"/>
        <end position="69"/>
    </location>
</feature>
<accession>A0ABQ8J9C6</accession>
<proteinExistence type="predicted"/>
<evidence type="ECO:0000256" key="1">
    <source>
        <dbReference type="SAM" id="MobiDB-lite"/>
    </source>
</evidence>
<dbReference type="InterPro" id="IPR050656">
    <property type="entry name" value="PINX1"/>
</dbReference>
<dbReference type="Pfam" id="PF01585">
    <property type="entry name" value="G-patch"/>
    <property type="match status" value="1"/>
</dbReference>
<evidence type="ECO:0000313" key="4">
    <source>
        <dbReference type="Proteomes" id="UP000887458"/>
    </source>
</evidence>
<feature type="compositionally biased region" description="Basic residues" evidence="1">
    <location>
        <begin position="256"/>
        <end position="265"/>
    </location>
</feature>